<dbReference type="EMBL" id="SAUW01000017">
    <property type="protein sequence ID" value="RWR08500.1"/>
    <property type="molecule type" value="Genomic_DNA"/>
</dbReference>
<dbReference type="Proteomes" id="UP000285710">
    <property type="component" value="Unassembled WGS sequence"/>
</dbReference>
<accession>A0A443IQP5</accession>
<dbReference type="InterPro" id="IPR017738">
    <property type="entry name" value="T6SS-assoc_VCA0118"/>
</dbReference>
<evidence type="ECO:0000313" key="3">
    <source>
        <dbReference type="Proteomes" id="UP000285710"/>
    </source>
</evidence>
<feature type="signal peptide" evidence="1">
    <location>
        <begin position="1"/>
        <end position="32"/>
    </location>
</feature>
<organism evidence="2 3">
    <name type="scientific">Paenirhodobacter populi</name>
    <dbReference type="NCBI Taxonomy" id="2306993"/>
    <lineage>
        <taxon>Bacteria</taxon>
        <taxon>Pseudomonadati</taxon>
        <taxon>Pseudomonadota</taxon>
        <taxon>Alphaproteobacteria</taxon>
        <taxon>Rhodobacterales</taxon>
        <taxon>Rhodobacter group</taxon>
        <taxon>Paenirhodobacter</taxon>
    </lineage>
</organism>
<gene>
    <name evidence="2" type="ORF">D2T33_15505</name>
</gene>
<keyword evidence="3" id="KW-1185">Reference proteome</keyword>
<protein>
    <recommendedName>
        <fullName evidence="4">Type VI secretion system-associated protein TagO</fullName>
    </recommendedName>
</protein>
<proteinExistence type="predicted"/>
<name>A0A443IQP5_9RHOB</name>
<evidence type="ECO:0008006" key="4">
    <source>
        <dbReference type="Google" id="ProtNLM"/>
    </source>
</evidence>
<evidence type="ECO:0000256" key="1">
    <source>
        <dbReference type="SAM" id="SignalP"/>
    </source>
</evidence>
<dbReference type="RefSeq" id="WP_128270360.1">
    <property type="nucleotide sequence ID" value="NZ_SAUW01000017.1"/>
</dbReference>
<sequence length="219" mass="24633">MICHHRQHREFFMRFFLSSAILTAFLSAPTDAAITDCVGLDADLDRLACYDKESGRTPKVSDVTKETGQGNWEVRTQTSVMNDQTDYFMRVESQDPIVCRSYAGQERPALLLRCMENTTAILLSTSSCHLTSSEYNDYGDIQYRIDDLPARTKGFTESTSNDTLGLWSGGAAIPFIKSLFGHKQLIMRFTPFNESPKTVTFDISGIDEAVKPLRDACNW</sequence>
<feature type="chain" id="PRO_5019539163" description="Type VI secretion system-associated protein TagO" evidence="1">
    <location>
        <begin position="33"/>
        <end position="219"/>
    </location>
</feature>
<dbReference type="Pfam" id="PF11319">
    <property type="entry name" value="VasI"/>
    <property type="match status" value="1"/>
</dbReference>
<evidence type="ECO:0000313" key="2">
    <source>
        <dbReference type="EMBL" id="RWR08500.1"/>
    </source>
</evidence>
<comment type="caution">
    <text evidence="2">The sequence shown here is derived from an EMBL/GenBank/DDBJ whole genome shotgun (WGS) entry which is preliminary data.</text>
</comment>
<reference evidence="2 3" key="2">
    <citation type="submission" date="2019-01" db="EMBL/GenBank/DDBJ databases">
        <authorList>
            <person name="Li Y."/>
        </authorList>
    </citation>
    <scope>NUCLEOTIDE SEQUENCE [LARGE SCALE GENOMIC DNA]</scope>
    <source>
        <strain evidence="2 3">2D-5</strain>
    </source>
</reference>
<reference evidence="2 3" key="1">
    <citation type="submission" date="2019-01" db="EMBL/GenBank/DDBJ databases">
        <title>Sinorhodobacter populi sp. nov. isolated from the symptomatic bark tissue of Populus euramericana canker.</title>
        <authorList>
            <person name="Xu G."/>
        </authorList>
    </citation>
    <scope>NUCLEOTIDE SEQUENCE [LARGE SCALE GENOMIC DNA]</scope>
    <source>
        <strain evidence="2 3">2D-5</strain>
    </source>
</reference>
<dbReference type="AlphaFoldDB" id="A0A443IQP5"/>
<keyword evidence="1" id="KW-0732">Signal</keyword>